<reference evidence="2" key="6">
    <citation type="submission" date="2025-09" db="UniProtKB">
        <authorList>
            <consortium name="Ensembl"/>
        </authorList>
    </citation>
    <scope>IDENTIFICATION</scope>
</reference>
<dbReference type="OpenTargets" id="ENSG00000197594"/>
<dbReference type="ChiTaRS" id="ENPP1">
    <property type="organism name" value="human"/>
</dbReference>
<dbReference type="AlphaFoldDB" id="A0A3B3IST7"/>
<keyword evidence="4 5" id="KW-1267">Proteomics identification</keyword>
<evidence type="ECO:0000313" key="2">
    <source>
        <dbReference type="Ensembl" id="ENSP00000497375.1"/>
    </source>
</evidence>
<reference evidence="2 3" key="1">
    <citation type="journal article" date="2001" name="Nature">
        <title>Initial sequencing and analysis of the human genome.</title>
        <authorList>
            <consortium name="International Human Genome Sequencing Consortium"/>
            <person name="Lander E.S."/>
            <person name="Linton L.M."/>
            <person name="Birren B."/>
            <person name="Nusbaum C."/>
            <person name="Zody M.C."/>
            <person name="Baldwin J."/>
            <person name="Devon K."/>
            <person name="Dewar K."/>
            <person name="Doyle M."/>
            <person name="FitzHugh W."/>
            <person name="Funke R."/>
            <person name="Gage D."/>
            <person name="Harris K."/>
            <person name="Heaford A."/>
            <person name="Howland J."/>
            <person name="Kann L."/>
            <person name="Lehoczky J."/>
            <person name="LeVine R."/>
            <person name="McEwan P."/>
            <person name="McKernan K."/>
            <person name="Meldrim J."/>
            <person name="Mesirov J.P."/>
            <person name="Miranda C."/>
            <person name="Morris W."/>
            <person name="Naylor J."/>
            <person name="Raymond C."/>
            <person name="Rosetti M."/>
            <person name="Santos R."/>
            <person name="Sheridan A."/>
            <person name="Sougnez C."/>
            <person name="Stange-Thomann N."/>
            <person name="Stojanovic N."/>
            <person name="Subramanian A."/>
            <person name="Wyman D."/>
            <person name="Rogers J."/>
            <person name="Sulston J."/>
            <person name="Ainscough R."/>
            <person name="Beck S."/>
            <person name="Bentley D."/>
            <person name="Burton J."/>
            <person name="Clee C."/>
            <person name="Carter N."/>
            <person name="Coulson A."/>
            <person name="Deadman R."/>
            <person name="Deloukas P."/>
            <person name="Dunham A."/>
            <person name="Dunham I."/>
            <person name="Durbin R."/>
            <person name="French L."/>
            <person name="Grafham D."/>
            <person name="Gregory S."/>
            <person name="Hubbard T."/>
            <person name="Humphray S."/>
            <person name="Hunt A."/>
            <person name="Jones M."/>
            <person name="Lloyd C."/>
            <person name="McMurray A."/>
            <person name="Matthews L."/>
            <person name="Mercer S."/>
            <person name="Milne S."/>
            <person name="Mullikin J.C."/>
            <person name="Mungall A."/>
            <person name="Plumb R."/>
            <person name="Ross M."/>
            <person name="Shownkeen R."/>
            <person name="Sims S."/>
            <person name="Waterston R.H."/>
            <person name="Wilson R.K."/>
            <person name="Hillier L.W."/>
            <person name="McPherson J.D."/>
            <person name="Marra M.A."/>
            <person name="Mardis E.R."/>
            <person name="Fulton L.A."/>
            <person name="Chinwalla A.T."/>
            <person name="Pepin K.H."/>
            <person name="Gish W.R."/>
            <person name="Chissoe S.L."/>
            <person name="Wendl M.C."/>
            <person name="Delehaunty K.D."/>
            <person name="Miner T.L."/>
            <person name="Delehaunty A."/>
            <person name="Kramer J.B."/>
            <person name="Cook L.L."/>
            <person name="Fulton R.S."/>
            <person name="Johnson D.L."/>
            <person name="Minx P.J."/>
            <person name="Clifton S.W."/>
            <person name="Hawkins T."/>
            <person name="Branscomb E."/>
            <person name="Predki P."/>
            <person name="Richardson P."/>
            <person name="Wenning S."/>
            <person name="Slezak T."/>
            <person name="Doggett N."/>
            <person name="Cheng J.F."/>
            <person name="Olsen A."/>
            <person name="Lucas S."/>
            <person name="Elkin C."/>
            <person name="Uberbacher E."/>
            <person name="Frazier M."/>
            <person name="Gibbs R.A."/>
            <person name="Muzny D.M."/>
            <person name="Scherer S.E."/>
            <person name="Bouck J.B."/>
            <person name="Sodergren E.J."/>
            <person name="Worley K.C."/>
            <person name="Rives C.M."/>
            <person name="Gorrell J.H."/>
            <person name="Metzker M.L."/>
            <person name="Naylor S.L."/>
            <person name="Kucherlapati R.S."/>
            <person name="Nelson D.L."/>
            <person name="Weinstock G.M."/>
            <person name="Sakaki Y."/>
            <person name="Fujiyama A."/>
            <person name="Hattori M."/>
            <person name="Yada T."/>
            <person name="Toyoda A."/>
            <person name="Itoh T."/>
            <person name="Kawagoe C."/>
            <person name="Watanabe H."/>
            <person name="Totoki Y."/>
            <person name="Taylor T."/>
            <person name="Weissenbach J."/>
            <person name="Heilig R."/>
            <person name="Saurin W."/>
            <person name="Artiguenave F."/>
            <person name="Brottier P."/>
            <person name="Bruls T."/>
            <person name="Pelletier E."/>
            <person name="Robert C."/>
            <person name="Wincker P."/>
            <person name="Smith D.R."/>
            <person name="Doucette-Stamm L."/>
            <person name="Rubenfield M."/>
            <person name="Weinstock K."/>
            <person name="Lee H.M."/>
            <person name="Dubois J."/>
            <person name="Rosenthal A."/>
            <person name="Platzer M."/>
            <person name="Nyakatura G."/>
            <person name="Taudien S."/>
            <person name="Rump A."/>
            <person name="Yang H."/>
            <person name="Yu J."/>
            <person name="Wang J."/>
            <person name="Huang G."/>
            <person name="Gu J."/>
            <person name="Hood L."/>
            <person name="Rowen L."/>
            <person name="Madan A."/>
            <person name="Qin S."/>
            <person name="Davis R.W."/>
            <person name="Federspiel N.A."/>
            <person name="Abola A.P."/>
            <person name="Proctor M.J."/>
            <person name="Myers R.M."/>
            <person name="Schmutz J."/>
            <person name="Dickson M."/>
            <person name="Grimwood J."/>
            <person name="Cox D.R."/>
            <person name="Olson M.V."/>
            <person name="Kaul R."/>
            <person name="Raymond C."/>
            <person name="Shimizu N."/>
            <person name="Kawasaki K."/>
            <person name="Minoshima S."/>
            <person name="Evans G.A."/>
            <person name="Athanasiou M."/>
            <person name="Schultz R."/>
            <person name="Roe B.A."/>
            <person name="Chen F."/>
            <person name="Pan H."/>
            <person name="Ramser J."/>
            <person name="Lehrach H."/>
            <person name="Reinhardt R."/>
            <person name="McCombie W.R."/>
            <person name="de la Bastide M."/>
            <person name="Dedhia N."/>
            <person name="Blocker H."/>
            <person name="Hornischer K."/>
            <person name="Nordsiek G."/>
            <person name="Agarwala R."/>
            <person name="Aravind L."/>
            <person name="Bailey J.A."/>
            <person name="Bateman A."/>
            <person name="Batzoglou S."/>
            <person name="Birney E."/>
            <person name="Bork P."/>
            <person name="Brown D.G."/>
            <person name="Burge C.B."/>
            <person name="Cerutti L."/>
            <person name="Chen H.C."/>
            <person name="Church D."/>
            <person name="Clamp M."/>
            <person name="Copley R.R."/>
            <person name="Doerks T."/>
            <person name="Eddy S.R."/>
            <person name="Eichler E.E."/>
            <person name="Furey T.S."/>
            <person name="Galagan J."/>
            <person name="Gilbert J.G."/>
            <person name="Harmon C."/>
            <person name="Hayashizaki Y."/>
            <person name="Haussler D."/>
            <person name="Hermjakob H."/>
            <person name="Hokamp K."/>
            <person name="Jang W."/>
            <person name="Johnson L.S."/>
            <person name="Jones T.A."/>
            <person name="Kasif S."/>
            <person name="Kaspryzk A."/>
            <person name="Kennedy S."/>
            <person name="Kent W.J."/>
            <person name="Kitts P."/>
            <person name="Koonin E.V."/>
            <person name="Korf I."/>
            <person name="Kulp D."/>
            <person name="Lancet D."/>
            <person name="Lowe T.M."/>
            <person name="McLysaght A."/>
            <person name="Mikkelsen T."/>
            <person name="Moran J.V."/>
            <person name="Mulder N."/>
            <person name="Pollara V.J."/>
            <person name="Ponting C.P."/>
            <person name="Schuler G."/>
            <person name="Schultz J."/>
            <person name="Slater G."/>
            <person name="Smit A.F."/>
            <person name="Stupka E."/>
            <person name="Szustakowski J."/>
            <person name="Thierry-Mieg D."/>
            <person name="Thierry-Mieg J."/>
            <person name="Wagner L."/>
            <person name="Wallis J."/>
            <person name="Wheeler R."/>
            <person name="Williams A."/>
            <person name="Wolf Y.I."/>
            <person name="Wolfe K.H."/>
            <person name="Yang S.P."/>
            <person name="Yeh R.F."/>
            <person name="Collins F."/>
            <person name="Guyer M.S."/>
            <person name="Peterson J."/>
            <person name="Felsenfeld A."/>
            <person name="Wetterstrand K.A."/>
            <person name="Patrinos A."/>
            <person name="Morgan M.J."/>
            <person name="de Jong P."/>
            <person name="Catanese J.J."/>
            <person name="Osoegawa K."/>
            <person name="Shizuya H."/>
            <person name="Choi S."/>
            <person name="Chen Y.J."/>
        </authorList>
    </citation>
    <scope>NUCLEOTIDE SEQUENCE [LARGE SCALE GENOMIC DNA]</scope>
</reference>
<dbReference type="EMBL" id="AL139805">
    <property type="status" value="NOT_ANNOTATED_CDS"/>
    <property type="molecule type" value="Genomic_DNA"/>
</dbReference>
<dbReference type="EMBL" id="AL117378">
    <property type="status" value="NOT_ANNOTATED_CDS"/>
    <property type="molecule type" value="Genomic_DNA"/>
</dbReference>
<feature type="region of interest" description="Disordered" evidence="1">
    <location>
        <begin position="1"/>
        <end position="56"/>
    </location>
</feature>
<keyword evidence="3" id="KW-1185">Reference proteome</keyword>
<organism evidence="2 3">
    <name type="scientific">Homo sapiens</name>
    <name type="common">Human</name>
    <dbReference type="NCBI Taxonomy" id="9606"/>
    <lineage>
        <taxon>Eukaryota</taxon>
        <taxon>Metazoa</taxon>
        <taxon>Chordata</taxon>
        <taxon>Craniata</taxon>
        <taxon>Vertebrata</taxon>
        <taxon>Euteleostomi</taxon>
        <taxon>Mammalia</taxon>
        <taxon>Eutheria</taxon>
        <taxon>Euarchontoglires</taxon>
        <taxon>Primates</taxon>
        <taxon>Haplorrhini</taxon>
        <taxon>Catarrhini</taxon>
        <taxon>Hominidae</taxon>
        <taxon>Homo</taxon>
    </lineage>
</organism>
<dbReference type="OrthoDB" id="415411at2759"/>
<dbReference type="GeneTree" id="ENSGT00940000156034"/>
<reference evidence="6" key="4">
    <citation type="journal article" date="2012" name="Proc. Natl. Acad. Sci. U.S.A.">
        <title>N-terminal acetylome analyses and functional insights of the N-terminal acetyltransferase NatB.</title>
        <authorList>
            <person name="Van Damme P."/>
            <person name="Lasa M."/>
            <person name="Polevoda B."/>
            <person name="Gazquez C."/>
            <person name="Elosegui-Artola A."/>
            <person name="Kim D.S."/>
            <person name="De Juan-Pardo E."/>
            <person name="Demeyer K."/>
            <person name="Hole K."/>
            <person name="Larrea E."/>
            <person name="Timmerman E."/>
            <person name="Prieto J."/>
            <person name="Arnesen T."/>
            <person name="Sherman F."/>
            <person name="Gevaert K."/>
            <person name="Aldabe R."/>
        </authorList>
    </citation>
    <scope>IDENTIFICATION BY MASS SPECTROMETRY [LARGE SCALE ANALYSIS]</scope>
</reference>
<evidence type="ECO:0007829" key="4">
    <source>
        <dbReference type="PeptideAtlas" id="A0A3B3IST7"/>
    </source>
</evidence>
<dbReference type="Bgee" id="ENSG00000197594">
    <property type="expression patterns" value="Expressed in tibia and 165 other cell types or tissues"/>
</dbReference>
<reference evidence="2" key="5">
    <citation type="submission" date="2025-08" db="UniProtKB">
        <authorList>
            <consortium name="Ensembl"/>
        </authorList>
    </citation>
    <scope>IDENTIFICATION</scope>
</reference>
<reference evidence="2 3" key="3">
    <citation type="journal article" date="2004" name="Nature">
        <title>Finishing the euchromatic sequence of the human genome.</title>
        <authorList>
            <consortium name="International Human Genome Sequencing Consortium"/>
        </authorList>
    </citation>
    <scope>NUCLEOTIDE SEQUENCE [LARGE SCALE GENOMIC DNA]</scope>
</reference>
<accession>A0A3B3IST7</accession>
<evidence type="ECO:0007829" key="6">
    <source>
        <dbReference type="PubMed" id="22814378"/>
    </source>
</evidence>
<evidence type="ECO:0000256" key="1">
    <source>
        <dbReference type="SAM" id="MobiDB-lite"/>
    </source>
</evidence>
<dbReference type="Ensembl" id="ENST00000650507.1">
    <property type="protein sequence ID" value="ENSP00000497375.1"/>
    <property type="gene ID" value="ENSG00000197594.15"/>
</dbReference>
<dbReference type="ExpressionAtlas" id="A0A3B3IST7">
    <property type="expression patterns" value="baseline and differential"/>
</dbReference>
<evidence type="ECO:0007829" key="5">
    <source>
        <dbReference type="ProteomicsDB" id="A0A3B3IST7"/>
    </source>
</evidence>
<gene>
    <name evidence="2" type="primary">ENPP1</name>
</gene>
<feature type="compositionally biased region" description="Basic and acidic residues" evidence="1">
    <location>
        <begin position="30"/>
        <end position="41"/>
    </location>
</feature>
<protein>
    <submittedName>
        <fullName evidence="2">Ectonucleotide pyrophosphatase/phosphodiesterase 1</fullName>
    </submittedName>
</protein>
<dbReference type="HGNC" id="HGNC:3356">
    <property type="gene designation" value="ENPP1"/>
</dbReference>
<dbReference type="Proteomes" id="UP000005640">
    <property type="component" value="Chromosome 6"/>
</dbReference>
<name>A0A3B3IST7_HUMAN</name>
<evidence type="ECO:0000313" key="3">
    <source>
        <dbReference type="Proteomes" id="UP000005640"/>
    </source>
</evidence>
<dbReference type="MassIVE" id="A0A3B3IST7"/>
<feature type="compositionally biased region" description="Low complexity" evidence="1">
    <location>
        <begin position="8"/>
        <end position="18"/>
    </location>
</feature>
<dbReference type="VEuPathDB" id="HostDB:ENSG00000197594"/>
<sequence>DRGRSHAAEAPGDPQAAASLLAPMDVGEEPLEKAARARTAKDPNTYKVLSLEEEEY</sequence>
<dbReference type="Ensembl" id="ENST00000650507.1">
    <property type="protein sequence ID" value="ENSP00000497375.1"/>
    <property type="gene ID" value="ENSG00000197594.14"/>
</dbReference>
<proteinExistence type="evidence at protein level"/>
<feature type="non-terminal residue" evidence="2">
    <location>
        <position position="1"/>
    </location>
</feature>
<reference evidence="2 3" key="2">
    <citation type="journal article" date="2003" name="Nature">
        <title>The DNA sequence and analysis of human chromosome 6.</title>
        <authorList>
            <person name="Mungall A.J."/>
            <person name="Palmer S.A."/>
            <person name="Sims S.K."/>
            <person name="Edwards C.A."/>
            <person name="Ashurst J.L."/>
            <person name="Wilming L."/>
            <person name="Jones M.C."/>
            <person name="Horton R."/>
            <person name="Hunt S.E."/>
            <person name="Scott C.E."/>
            <person name="Gilbert J.G."/>
            <person name="Clamp M.E."/>
            <person name="Bethel G."/>
            <person name="Milne S."/>
            <person name="Ainscough R."/>
            <person name="Almeida J.P."/>
            <person name="Ambrose K.D."/>
            <person name="Andrews T.D."/>
            <person name="Ashwell R.I."/>
            <person name="Babbage A.K."/>
            <person name="Bagguley C.L."/>
            <person name="Bailey J."/>
            <person name="Banerjee R."/>
            <person name="Barker D.J."/>
            <person name="Barlow K.F."/>
            <person name="Bates K."/>
            <person name="Beare D.M."/>
            <person name="Beasley H."/>
            <person name="Beasley O."/>
            <person name="Bird C.P."/>
            <person name="Blakey S."/>
            <person name="Bray-Allen S."/>
            <person name="Brook J."/>
            <person name="Brown A.J."/>
            <person name="Brown J.Y."/>
            <person name="Burford D.C."/>
            <person name="Burrill W."/>
            <person name="Burton J."/>
            <person name="Carder C."/>
            <person name="Carter N.P."/>
            <person name="Chapman J.C."/>
            <person name="Clark S.Y."/>
            <person name="Clark G."/>
            <person name="Clee C.M."/>
            <person name="Clegg S."/>
            <person name="Cobley V."/>
            <person name="Collier R.E."/>
            <person name="Collins J.E."/>
            <person name="Colman L.K."/>
            <person name="Corby N.R."/>
            <person name="Coville G.J."/>
            <person name="Culley K.M."/>
            <person name="Dhami P."/>
            <person name="Davies J."/>
            <person name="Dunn M."/>
            <person name="Earthrowl M.E."/>
            <person name="Ellington A.E."/>
            <person name="Evans K.A."/>
            <person name="Faulkner L."/>
            <person name="Francis M.D."/>
            <person name="Frankish A."/>
            <person name="Frankland J."/>
            <person name="French L."/>
            <person name="Garner P."/>
            <person name="Garnett J."/>
            <person name="Ghori M.J."/>
            <person name="Gilby L.M."/>
            <person name="Gillson C.J."/>
            <person name="Glithero R.J."/>
            <person name="Grafham D.V."/>
            <person name="Grant M."/>
            <person name="Gribble S."/>
            <person name="Griffiths C."/>
            <person name="Griffiths M."/>
            <person name="Hall R."/>
            <person name="Halls K.S."/>
            <person name="Hammond S."/>
            <person name="Harley J.L."/>
            <person name="Hart E.A."/>
            <person name="Heath P.D."/>
            <person name="Heathcott R."/>
            <person name="Holmes S.J."/>
            <person name="Howden P.J."/>
            <person name="Howe K.L."/>
            <person name="Howell G.R."/>
            <person name="Huckle E."/>
            <person name="Humphray S.J."/>
            <person name="Humphries M.D."/>
            <person name="Hunt A.R."/>
            <person name="Johnson C.M."/>
            <person name="Joy A.A."/>
            <person name="Kay M."/>
            <person name="Keenan S.J."/>
            <person name="Kimberley A.M."/>
            <person name="King A."/>
            <person name="Laird G.K."/>
            <person name="Langford C."/>
            <person name="Lawlor S."/>
            <person name="Leongamornlert D.A."/>
            <person name="Leversha M."/>
            <person name="Lloyd C.R."/>
            <person name="Lloyd D.M."/>
            <person name="Loveland J.E."/>
            <person name="Lovell J."/>
            <person name="Martin S."/>
            <person name="Mashreghi-Mohammadi M."/>
            <person name="Maslen G.L."/>
            <person name="Matthews L."/>
            <person name="McCann O.T."/>
            <person name="McLaren S.J."/>
            <person name="McLay K."/>
            <person name="McMurray A."/>
            <person name="Moore M.J."/>
            <person name="Mullikin J.C."/>
            <person name="Niblett D."/>
            <person name="Nickerson T."/>
            <person name="Novik K.L."/>
            <person name="Oliver K."/>
            <person name="Overton-Larty E.K."/>
            <person name="Parker A."/>
            <person name="Patel R."/>
            <person name="Pearce A.V."/>
            <person name="Peck A.I."/>
            <person name="Phillimore B."/>
            <person name="Phillips S."/>
            <person name="Plumb R.W."/>
            <person name="Porter K.M."/>
            <person name="Ramsey Y."/>
            <person name="Ranby S.A."/>
            <person name="Rice C.M."/>
            <person name="Ross M.T."/>
            <person name="Searle S.M."/>
            <person name="Sehra H.K."/>
            <person name="Sheridan E."/>
            <person name="Skuce C.D."/>
            <person name="Smith S."/>
            <person name="Smith M."/>
            <person name="Spraggon L."/>
            <person name="Squares S.L."/>
            <person name="Steward C.A."/>
            <person name="Sycamore N."/>
            <person name="Tamlyn-Hall G."/>
            <person name="Tester J."/>
            <person name="Theaker A.J."/>
            <person name="Thomas D.W."/>
            <person name="Thorpe A."/>
            <person name="Tracey A."/>
            <person name="Tromans A."/>
            <person name="Tubby B."/>
            <person name="Wall M."/>
            <person name="Wallis J.M."/>
            <person name="West A.P."/>
            <person name="White S.S."/>
            <person name="Whitehead S.L."/>
            <person name="Whittaker H."/>
            <person name="Wild A."/>
            <person name="Willey D.J."/>
            <person name="Wilmer T.E."/>
            <person name="Wood J.M."/>
            <person name="Wray P.W."/>
            <person name="Wyatt J.C."/>
            <person name="Young L."/>
            <person name="Younger R.M."/>
            <person name="Bentley D.R."/>
            <person name="Coulson A."/>
            <person name="Durbin R."/>
            <person name="Hubbard T."/>
            <person name="Sulston J.E."/>
            <person name="Dunham I."/>
            <person name="Rogers J."/>
            <person name="Beck S."/>
        </authorList>
    </citation>
    <scope>NUCLEOTIDE SEQUENCE [LARGE SCALE GENOMIC DNA]</scope>
</reference>